<evidence type="ECO:0000313" key="2">
    <source>
        <dbReference type="Proteomes" id="UP000201838"/>
    </source>
</evidence>
<dbReference type="EMBL" id="FXXQ01000002">
    <property type="protein sequence ID" value="SMX22882.1"/>
    <property type="molecule type" value="Genomic_DNA"/>
</dbReference>
<dbReference type="RefSeq" id="WP_093972846.1">
    <property type="nucleotide sequence ID" value="NZ_FXXQ01000002.1"/>
</dbReference>
<name>A0A238IY19_9RHOB</name>
<dbReference type="OrthoDB" id="7871347at2"/>
<dbReference type="AlphaFoldDB" id="A0A238IY19"/>
<dbReference type="Proteomes" id="UP000201838">
    <property type="component" value="Unassembled WGS sequence"/>
</dbReference>
<keyword evidence="2" id="KW-1185">Reference proteome</keyword>
<reference evidence="2" key="1">
    <citation type="submission" date="2017-05" db="EMBL/GenBank/DDBJ databases">
        <authorList>
            <person name="Rodrigo-Torres L."/>
            <person name="Arahal R. D."/>
            <person name="Lucena T."/>
        </authorList>
    </citation>
    <scope>NUCLEOTIDE SEQUENCE [LARGE SCALE GENOMIC DNA]</scope>
    <source>
        <strain evidence="2">CECT 8489</strain>
    </source>
</reference>
<accession>A0A238IY19</accession>
<evidence type="ECO:0000313" key="1">
    <source>
        <dbReference type="EMBL" id="SMX22882.1"/>
    </source>
</evidence>
<protein>
    <submittedName>
        <fullName evidence="1">Uncharacterized protein</fullName>
    </submittedName>
</protein>
<gene>
    <name evidence="1" type="ORF">BOA8489_00980</name>
</gene>
<organism evidence="1 2">
    <name type="scientific">Boseongicola aestuarii</name>
    <dbReference type="NCBI Taxonomy" id="1470561"/>
    <lineage>
        <taxon>Bacteria</taxon>
        <taxon>Pseudomonadati</taxon>
        <taxon>Pseudomonadota</taxon>
        <taxon>Alphaproteobacteria</taxon>
        <taxon>Rhodobacterales</taxon>
        <taxon>Paracoccaceae</taxon>
        <taxon>Boseongicola</taxon>
    </lineage>
</organism>
<proteinExistence type="predicted"/>
<sequence length="137" mass="14969">MSNWHTFAAREGGNFEVFTTQTTGSIFGYRIVGTKVGPQVVVAGFCDDAKDVFERLLAIPTLPWLRGNLVLILLDALDDIGRDISKIESIGHIDRTIILTQNSADEGAEKLKRENFNMILRACAELGMISGRGVTSA</sequence>